<keyword evidence="4" id="KW-0645">Protease</keyword>
<feature type="active site" description="Proton donor" evidence="9">
    <location>
        <position position="403"/>
    </location>
</feature>
<evidence type="ECO:0000256" key="6">
    <source>
        <dbReference type="ARBA" id="ARBA00022801"/>
    </source>
</evidence>
<dbReference type="FunFam" id="3.30.2010.30:FF:000001">
    <property type="entry name" value="Leukotriene A(4) hydrolase"/>
    <property type="match status" value="1"/>
</dbReference>
<evidence type="ECO:0000256" key="3">
    <source>
        <dbReference type="ARBA" id="ARBA00022490"/>
    </source>
</evidence>
<dbReference type="STRING" id="1344416.A0A139A8G4"/>
<evidence type="ECO:0000313" key="14">
    <source>
        <dbReference type="Proteomes" id="UP000070544"/>
    </source>
</evidence>
<dbReference type="Pfam" id="PF09127">
    <property type="entry name" value="Leuk-A4-hydro_C"/>
    <property type="match status" value="1"/>
</dbReference>
<dbReference type="OrthoDB" id="79562at2759"/>
<feature type="domain" description="Peptidase M1 leukotriene A4 hydrolase/aminopeptidase C-terminal" evidence="12">
    <location>
        <begin position="492"/>
        <end position="638"/>
    </location>
</feature>
<proteinExistence type="inferred from homology"/>
<dbReference type="PANTHER" id="PTHR45726:SF3">
    <property type="entry name" value="LEUKOTRIENE A-4 HYDROLASE"/>
    <property type="match status" value="1"/>
</dbReference>
<dbReference type="GO" id="GO:0000328">
    <property type="term" value="C:fungal-type vacuole lumen"/>
    <property type="evidence" value="ECO:0007669"/>
    <property type="project" value="EnsemblFungi"/>
</dbReference>
<dbReference type="GO" id="GO:0006629">
    <property type="term" value="P:lipid metabolic process"/>
    <property type="evidence" value="ECO:0007669"/>
    <property type="project" value="EnsemblFungi"/>
</dbReference>
<dbReference type="SUPFAM" id="SSF48371">
    <property type="entry name" value="ARM repeat"/>
    <property type="match status" value="1"/>
</dbReference>
<dbReference type="InterPro" id="IPR027268">
    <property type="entry name" value="Peptidase_M4/M1_CTD_sf"/>
</dbReference>
<evidence type="ECO:0000256" key="11">
    <source>
        <dbReference type="PIRSR" id="PIRSR634015-3"/>
    </source>
</evidence>
<dbReference type="GO" id="GO:0030163">
    <property type="term" value="P:protein catabolic process"/>
    <property type="evidence" value="ECO:0007669"/>
    <property type="project" value="EnsemblFungi"/>
</dbReference>
<dbReference type="InterPro" id="IPR049980">
    <property type="entry name" value="LTA4H_cat"/>
</dbReference>
<feature type="binding site" evidence="10">
    <location>
        <begin position="147"/>
        <end position="149"/>
    </location>
    <ligand>
        <name>a peptide</name>
        <dbReference type="ChEBI" id="CHEBI:60466"/>
    </ligand>
</feature>
<evidence type="ECO:0000256" key="2">
    <source>
        <dbReference type="ARBA" id="ARBA00010136"/>
    </source>
</evidence>
<feature type="active site" description="Proton acceptor" evidence="9">
    <location>
        <position position="315"/>
    </location>
</feature>
<evidence type="ECO:0000313" key="13">
    <source>
        <dbReference type="EMBL" id="KXS13096.1"/>
    </source>
</evidence>
<dbReference type="Gene3D" id="3.30.2010.30">
    <property type="match status" value="1"/>
</dbReference>
<protein>
    <submittedName>
        <fullName evidence="13">Leukotriene A-4 hydrolase-like protein</fullName>
    </submittedName>
</protein>
<dbReference type="Pfam" id="PF01433">
    <property type="entry name" value="Peptidase_M1"/>
    <property type="match status" value="1"/>
</dbReference>
<evidence type="ECO:0000256" key="9">
    <source>
        <dbReference type="PIRSR" id="PIRSR634015-1"/>
    </source>
</evidence>
<dbReference type="InterPro" id="IPR014782">
    <property type="entry name" value="Peptidase_M1_dom"/>
</dbReference>
<feature type="binding site" evidence="11">
    <location>
        <position position="337"/>
    </location>
    <ligand>
        <name>Zn(2+)</name>
        <dbReference type="ChEBI" id="CHEBI:29105"/>
        <note>catalytic</note>
    </ligand>
</feature>
<dbReference type="SMART" id="SM01263">
    <property type="entry name" value="Leuk-A4-hydro_C"/>
    <property type="match status" value="1"/>
</dbReference>
<dbReference type="InterPro" id="IPR016024">
    <property type="entry name" value="ARM-type_fold"/>
</dbReference>
<dbReference type="InterPro" id="IPR001930">
    <property type="entry name" value="Peptidase_M1"/>
</dbReference>
<dbReference type="PRINTS" id="PR00756">
    <property type="entry name" value="ALADIPTASE"/>
</dbReference>
<evidence type="ECO:0000256" key="7">
    <source>
        <dbReference type="ARBA" id="ARBA00022833"/>
    </source>
</evidence>
<dbReference type="Gene3D" id="2.60.40.1730">
    <property type="entry name" value="tricorn interacting facor f3 domain"/>
    <property type="match status" value="1"/>
</dbReference>
<feature type="binding site" evidence="11">
    <location>
        <position position="314"/>
    </location>
    <ligand>
        <name>Zn(2+)</name>
        <dbReference type="ChEBI" id="CHEBI:29105"/>
        <note>catalytic</note>
    </ligand>
</feature>
<dbReference type="GO" id="GO:0005829">
    <property type="term" value="C:cytosol"/>
    <property type="evidence" value="ECO:0007669"/>
    <property type="project" value="TreeGrafter"/>
</dbReference>
<evidence type="ECO:0000259" key="12">
    <source>
        <dbReference type="SMART" id="SM01263"/>
    </source>
</evidence>
<keyword evidence="3" id="KW-0963">Cytoplasm</keyword>
<sequence length="642" mass="71544">MSGPVDPPRCPFDPNSLSNPHECIVSHMDISWTVDFDKFVIFGHVDYTCKTLADKVAILALDTSFLEISSCSAVNANGEDRPLKFKLFQRHPAFGSRLEVSLAPGYAPSGSTFIVRVTYTTTDQCTATQWLTPAQTVGRRLPYLFTQCQAIHARSLLPCQDTPGVKASYRAEVKVPQPLVALMSAVAENKPTQPVPSASNPQLTLSPYYWYQQEPIPSYLIALAVGNLESREIGPRSRVWSEPEVVDAAAYEFIDTELFVKTGEDLLTPYVWGRYDILVLPSSFPYGGMENPCLTFVTPTLLAGDRSLVDVIAHEASHSWTGNLVTNRCWEDFWLNEGFTMYVERKIIGRLHGEPARQLSAIVGYRHLKDDVVDHFGEDNLLTALRPNLKDRDPDDAFSAVPYEKGFALLYYLEGLLGGSEIFEGYVRHHVATFAHRSITTGDFRDCLFAYFADSKNLGGGPSATEKLQAVDWDRWFNAPGMPIAGGAFDDTLAKEAEELAKKWSTLATGSATFAPSPADVANFSATQKMVFLDAFDQYSPLSVALLDKMEVLYGWTDVRNAEIRFRWQMLCLRSNRPSIIPKVVEFVGEQGRMKYVRPLYRALNKAQPDGSKVARETFLQLKPTYHPIAASLIEKDLGLAQ</sequence>
<dbReference type="GO" id="GO:0008270">
    <property type="term" value="F:zinc ion binding"/>
    <property type="evidence" value="ECO:0007669"/>
    <property type="project" value="InterPro"/>
</dbReference>
<keyword evidence="7 11" id="KW-0862">Zinc</keyword>
<keyword evidence="14" id="KW-1185">Reference proteome</keyword>
<dbReference type="EMBL" id="KQ965782">
    <property type="protein sequence ID" value="KXS13096.1"/>
    <property type="molecule type" value="Genomic_DNA"/>
</dbReference>
<dbReference type="GO" id="GO:0004301">
    <property type="term" value="F:epoxide hydrolase activity"/>
    <property type="evidence" value="ECO:0007669"/>
    <property type="project" value="EnsemblFungi"/>
</dbReference>
<evidence type="ECO:0000256" key="8">
    <source>
        <dbReference type="ARBA" id="ARBA00023049"/>
    </source>
</evidence>
<feature type="binding site" evidence="11">
    <location>
        <position position="318"/>
    </location>
    <ligand>
        <name>Zn(2+)</name>
        <dbReference type="ChEBI" id="CHEBI:29105"/>
        <note>catalytic</note>
    </ligand>
</feature>
<accession>A0A139A8G4</accession>
<dbReference type="FunFam" id="2.60.40.1730:FF:000004">
    <property type="entry name" value="Leukotriene A(4) hydrolase"/>
    <property type="match status" value="1"/>
</dbReference>
<dbReference type="InterPro" id="IPR038502">
    <property type="entry name" value="M1_LTA-4_hydro/amino_C_sf"/>
</dbReference>
<dbReference type="InterPro" id="IPR042097">
    <property type="entry name" value="Aminopeptidase_N-like_N_sf"/>
</dbReference>
<comment type="subcellular location">
    <subcellularLocation>
        <location evidence="1">Cytoplasm</location>
    </subcellularLocation>
</comment>
<dbReference type="GO" id="GO:0070006">
    <property type="term" value="F:metalloaminopeptidase activity"/>
    <property type="evidence" value="ECO:0007669"/>
    <property type="project" value="UniProtKB-ARBA"/>
</dbReference>
<dbReference type="FunFam" id="1.25.40.320:FF:000001">
    <property type="entry name" value="Leukotriene A(4) hydrolase"/>
    <property type="match status" value="1"/>
</dbReference>
<evidence type="ECO:0000256" key="5">
    <source>
        <dbReference type="ARBA" id="ARBA00022723"/>
    </source>
</evidence>
<dbReference type="Gene3D" id="1.25.40.320">
    <property type="entry name" value="Peptidase M1, leukotriene A4 hydrolase/aminopeptidase C-terminal domain"/>
    <property type="match status" value="1"/>
</dbReference>
<comment type="similarity">
    <text evidence="2">Belongs to the peptidase M1 family.</text>
</comment>
<dbReference type="OMA" id="CTALQWM"/>
<dbReference type="Pfam" id="PF17900">
    <property type="entry name" value="Peptidase_M1_N"/>
    <property type="match status" value="1"/>
</dbReference>
<dbReference type="GO" id="GO:0006508">
    <property type="term" value="P:proteolysis"/>
    <property type="evidence" value="ECO:0007669"/>
    <property type="project" value="UniProtKB-KW"/>
</dbReference>
<keyword evidence="5 11" id="KW-0479">Metal-binding</keyword>
<evidence type="ECO:0000256" key="4">
    <source>
        <dbReference type="ARBA" id="ARBA00022670"/>
    </source>
</evidence>
<reference evidence="13 14" key="1">
    <citation type="journal article" date="2015" name="Genome Biol. Evol.">
        <title>Phylogenomic analyses indicate that early fungi evolved digesting cell walls of algal ancestors of land plants.</title>
        <authorList>
            <person name="Chang Y."/>
            <person name="Wang S."/>
            <person name="Sekimoto S."/>
            <person name="Aerts A.L."/>
            <person name="Choi C."/>
            <person name="Clum A."/>
            <person name="LaButti K.M."/>
            <person name="Lindquist E.A."/>
            <person name="Yee Ngan C."/>
            <person name="Ohm R.A."/>
            <person name="Salamov A.A."/>
            <person name="Grigoriev I.V."/>
            <person name="Spatafora J.W."/>
            <person name="Berbee M.L."/>
        </authorList>
    </citation>
    <scope>NUCLEOTIDE SEQUENCE [LARGE SCALE GENOMIC DNA]</scope>
    <source>
        <strain evidence="13 14">JEL478</strain>
    </source>
</reference>
<dbReference type="Gene3D" id="1.10.390.10">
    <property type="entry name" value="Neutral Protease Domain 2"/>
    <property type="match status" value="1"/>
</dbReference>
<comment type="cofactor">
    <cofactor evidence="11">
        <name>Zn(2+)</name>
        <dbReference type="ChEBI" id="CHEBI:29105"/>
    </cofactor>
    <text evidence="11">Binds 1 zinc ion per subunit.</text>
</comment>
<dbReference type="AlphaFoldDB" id="A0A139A8G4"/>
<dbReference type="GO" id="GO:0005771">
    <property type="term" value="C:multivesicular body"/>
    <property type="evidence" value="ECO:0007669"/>
    <property type="project" value="EnsemblFungi"/>
</dbReference>
<name>A0A139A8G4_GONPJ</name>
<feature type="binding site" evidence="10">
    <location>
        <begin position="593"/>
        <end position="595"/>
    </location>
    <ligand>
        <name>a peptide</name>
        <dbReference type="ChEBI" id="CHEBI:60466"/>
    </ligand>
</feature>
<dbReference type="CDD" id="cd09599">
    <property type="entry name" value="M1_LTA4H"/>
    <property type="match status" value="1"/>
</dbReference>
<dbReference type="PANTHER" id="PTHR45726">
    <property type="entry name" value="LEUKOTRIENE A-4 HYDROLASE"/>
    <property type="match status" value="1"/>
</dbReference>
<organism evidence="13 14">
    <name type="scientific">Gonapodya prolifera (strain JEL478)</name>
    <name type="common">Monoblepharis prolifera</name>
    <dbReference type="NCBI Taxonomy" id="1344416"/>
    <lineage>
        <taxon>Eukaryota</taxon>
        <taxon>Fungi</taxon>
        <taxon>Fungi incertae sedis</taxon>
        <taxon>Chytridiomycota</taxon>
        <taxon>Chytridiomycota incertae sedis</taxon>
        <taxon>Monoblepharidomycetes</taxon>
        <taxon>Monoblepharidales</taxon>
        <taxon>Gonapodyaceae</taxon>
        <taxon>Gonapodya</taxon>
    </lineage>
</organism>
<dbReference type="SUPFAM" id="SSF55486">
    <property type="entry name" value="Metalloproteases ('zincins'), catalytic domain"/>
    <property type="match status" value="1"/>
</dbReference>
<gene>
    <name evidence="13" type="ORF">M427DRAFT_58995</name>
</gene>
<dbReference type="GO" id="GO:0120113">
    <property type="term" value="P:cytoplasm to vacuole targeting by the NVT pathway"/>
    <property type="evidence" value="ECO:0007669"/>
    <property type="project" value="EnsemblFungi"/>
</dbReference>
<dbReference type="InterPro" id="IPR034015">
    <property type="entry name" value="M1_LTA4H"/>
</dbReference>
<dbReference type="InterPro" id="IPR045357">
    <property type="entry name" value="Aminopeptidase_N-like_N"/>
</dbReference>
<evidence type="ECO:0000256" key="1">
    <source>
        <dbReference type="ARBA" id="ARBA00004496"/>
    </source>
</evidence>
<dbReference type="SUPFAM" id="SSF63737">
    <property type="entry name" value="Leukotriene A4 hydrolase N-terminal domain"/>
    <property type="match status" value="1"/>
</dbReference>
<dbReference type="Proteomes" id="UP000070544">
    <property type="component" value="Unassembled WGS sequence"/>
</dbReference>
<dbReference type="GO" id="GO:0061957">
    <property type="term" value="C:NVT complex"/>
    <property type="evidence" value="ECO:0007669"/>
    <property type="project" value="EnsemblFungi"/>
</dbReference>
<keyword evidence="8" id="KW-0482">Metalloprotease</keyword>
<dbReference type="InterPro" id="IPR015211">
    <property type="entry name" value="Peptidase_M1_C"/>
</dbReference>
<feature type="binding site" evidence="10">
    <location>
        <begin position="285"/>
        <end position="290"/>
    </location>
    <ligand>
        <name>a peptide</name>
        <dbReference type="ChEBI" id="CHEBI:60466"/>
    </ligand>
</feature>
<keyword evidence="6 13" id="KW-0378">Hydrolase</keyword>
<evidence type="ECO:0000256" key="10">
    <source>
        <dbReference type="PIRSR" id="PIRSR634015-2"/>
    </source>
</evidence>
<dbReference type="FunFam" id="1.10.390.10:FF:000003">
    <property type="entry name" value="Leukotriene A(4) hydrolase"/>
    <property type="match status" value="1"/>
</dbReference>